<dbReference type="Proteomes" id="UP000826661">
    <property type="component" value="Chromosome II"/>
</dbReference>
<reference evidence="2 3" key="1">
    <citation type="journal article" date="2021" name="BMC Genomics">
        <title>Telomere-to-telomere genome assembly of asparaginase-producing Trichoderma simmonsii.</title>
        <authorList>
            <person name="Chung D."/>
            <person name="Kwon Y.M."/>
            <person name="Yang Y."/>
        </authorList>
    </citation>
    <scope>NUCLEOTIDE SEQUENCE [LARGE SCALE GENOMIC DNA]</scope>
    <source>
        <strain evidence="2 3">GH-Sj1</strain>
    </source>
</reference>
<evidence type="ECO:0000313" key="3">
    <source>
        <dbReference type="Proteomes" id="UP000826661"/>
    </source>
</evidence>
<feature type="signal peptide" evidence="1">
    <location>
        <begin position="1"/>
        <end position="28"/>
    </location>
</feature>
<dbReference type="EMBL" id="CP075865">
    <property type="protein sequence ID" value="QYS97369.1"/>
    <property type="molecule type" value="Genomic_DNA"/>
</dbReference>
<accession>A0A8G0LCL6</accession>
<evidence type="ECO:0000313" key="2">
    <source>
        <dbReference type="EMBL" id="QYS97369.1"/>
    </source>
</evidence>
<dbReference type="AlphaFoldDB" id="A0A8G0LCL6"/>
<organism evidence="2 3">
    <name type="scientific">Trichoderma simmonsii</name>
    <dbReference type="NCBI Taxonomy" id="1491479"/>
    <lineage>
        <taxon>Eukaryota</taxon>
        <taxon>Fungi</taxon>
        <taxon>Dikarya</taxon>
        <taxon>Ascomycota</taxon>
        <taxon>Pezizomycotina</taxon>
        <taxon>Sordariomycetes</taxon>
        <taxon>Hypocreomycetidae</taxon>
        <taxon>Hypocreales</taxon>
        <taxon>Hypocreaceae</taxon>
        <taxon>Trichoderma</taxon>
    </lineage>
</organism>
<feature type="chain" id="PRO_5034285080" description="Secreted protein" evidence="1">
    <location>
        <begin position="29"/>
        <end position="106"/>
    </location>
</feature>
<name>A0A8G0LCL6_9HYPO</name>
<sequence length="106" mass="12268">MGDRAIAMLLQFLRFLLLLHLHPERLTALIQQVLSVSGSPITCLKKERKKNKEMKLLGRWIWYWRVLFGLVRYRDEYGSLHRHLSGCSYGISALVSLCPIQTEVGV</sequence>
<evidence type="ECO:0008006" key="4">
    <source>
        <dbReference type="Google" id="ProtNLM"/>
    </source>
</evidence>
<keyword evidence="1" id="KW-0732">Signal</keyword>
<proteinExistence type="predicted"/>
<gene>
    <name evidence="2" type="ORF">H0G86_004602</name>
</gene>
<evidence type="ECO:0000256" key="1">
    <source>
        <dbReference type="SAM" id="SignalP"/>
    </source>
</evidence>
<keyword evidence="3" id="KW-1185">Reference proteome</keyword>
<protein>
    <recommendedName>
        <fullName evidence="4">Secreted protein</fullName>
    </recommendedName>
</protein>